<evidence type="ECO:0000313" key="2">
    <source>
        <dbReference type="EMBL" id="KAK6319120.1"/>
    </source>
</evidence>
<dbReference type="EMBL" id="JAGTTL010000008">
    <property type="protein sequence ID" value="KAK6319120.1"/>
    <property type="molecule type" value="Genomic_DNA"/>
</dbReference>
<sequence length="101" mass="11722">MAPTITSAMIHYKEHLTLTNKLRKPLLEKLPRYRINSSLSWHLPIRVTPDVSKEEVKTQSKRRLLSNFQSLQPSSDKNRMESDLPQLSKEKSPANSALWRP</sequence>
<evidence type="ECO:0000313" key="3">
    <source>
        <dbReference type="Proteomes" id="UP001356427"/>
    </source>
</evidence>
<feature type="region of interest" description="Disordered" evidence="1">
    <location>
        <begin position="50"/>
        <end position="101"/>
    </location>
</feature>
<organism evidence="2 3">
    <name type="scientific">Coregonus suidteri</name>
    <dbReference type="NCBI Taxonomy" id="861788"/>
    <lineage>
        <taxon>Eukaryota</taxon>
        <taxon>Metazoa</taxon>
        <taxon>Chordata</taxon>
        <taxon>Craniata</taxon>
        <taxon>Vertebrata</taxon>
        <taxon>Euteleostomi</taxon>
        <taxon>Actinopterygii</taxon>
        <taxon>Neopterygii</taxon>
        <taxon>Teleostei</taxon>
        <taxon>Protacanthopterygii</taxon>
        <taxon>Salmoniformes</taxon>
        <taxon>Salmonidae</taxon>
        <taxon>Coregoninae</taxon>
        <taxon>Coregonus</taxon>
    </lineage>
</organism>
<feature type="compositionally biased region" description="Basic and acidic residues" evidence="1">
    <location>
        <begin position="76"/>
        <end position="92"/>
    </location>
</feature>
<reference evidence="2 3" key="1">
    <citation type="submission" date="2021-04" db="EMBL/GenBank/DDBJ databases">
        <authorList>
            <person name="De Guttry C."/>
            <person name="Zahm M."/>
            <person name="Klopp C."/>
            <person name="Cabau C."/>
            <person name="Louis A."/>
            <person name="Berthelot C."/>
            <person name="Parey E."/>
            <person name="Roest Crollius H."/>
            <person name="Montfort J."/>
            <person name="Robinson-Rechavi M."/>
            <person name="Bucao C."/>
            <person name="Bouchez O."/>
            <person name="Gislard M."/>
            <person name="Lluch J."/>
            <person name="Milhes M."/>
            <person name="Lampietro C."/>
            <person name="Lopez Roques C."/>
            <person name="Donnadieu C."/>
            <person name="Braasch I."/>
            <person name="Desvignes T."/>
            <person name="Postlethwait J."/>
            <person name="Bobe J."/>
            <person name="Wedekind C."/>
            <person name="Guiguen Y."/>
        </authorList>
    </citation>
    <scope>NUCLEOTIDE SEQUENCE [LARGE SCALE GENOMIC DNA]</scope>
    <source>
        <strain evidence="2">Cs_M1</strain>
        <tissue evidence="2">Blood</tissue>
    </source>
</reference>
<gene>
    <name evidence="2" type="ORF">J4Q44_G00103310</name>
</gene>
<evidence type="ECO:0000256" key="1">
    <source>
        <dbReference type="SAM" id="MobiDB-lite"/>
    </source>
</evidence>
<feature type="compositionally biased region" description="Polar residues" evidence="1">
    <location>
        <begin position="66"/>
        <end position="75"/>
    </location>
</feature>
<name>A0AAN8M721_9TELE</name>
<accession>A0AAN8M721</accession>
<proteinExistence type="predicted"/>
<comment type="caution">
    <text evidence="2">The sequence shown here is derived from an EMBL/GenBank/DDBJ whole genome shotgun (WGS) entry which is preliminary data.</text>
</comment>
<keyword evidence="3" id="KW-1185">Reference proteome</keyword>
<dbReference type="Proteomes" id="UP001356427">
    <property type="component" value="Unassembled WGS sequence"/>
</dbReference>
<protein>
    <submittedName>
        <fullName evidence="2">Uncharacterized protein</fullName>
    </submittedName>
</protein>
<dbReference type="AlphaFoldDB" id="A0AAN8M721"/>